<comment type="caution">
    <text evidence="10">The sequence shown here is derived from an EMBL/GenBank/DDBJ whole genome shotgun (WGS) entry which is preliminary data.</text>
</comment>
<keyword evidence="3" id="KW-0813">Transport</keyword>
<evidence type="ECO:0000313" key="10">
    <source>
        <dbReference type="EMBL" id="PRT56104.1"/>
    </source>
</evidence>
<evidence type="ECO:0000256" key="9">
    <source>
        <dbReference type="SAM" id="SignalP"/>
    </source>
</evidence>
<evidence type="ECO:0000256" key="7">
    <source>
        <dbReference type="ARBA" id="ARBA00023054"/>
    </source>
</evidence>
<dbReference type="EMBL" id="NDIQ01000022">
    <property type="protein sequence ID" value="PRT56104.1"/>
    <property type="molecule type" value="Genomic_DNA"/>
</dbReference>
<dbReference type="GO" id="GO:0071816">
    <property type="term" value="P:tail-anchored membrane protein insertion into ER membrane"/>
    <property type="evidence" value="ECO:0007669"/>
    <property type="project" value="InterPro"/>
</dbReference>
<keyword evidence="6" id="KW-1133">Transmembrane helix</keyword>
<keyword evidence="8" id="KW-0472">Membrane</keyword>
<dbReference type="Gene3D" id="1.10.287.660">
    <property type="entry name" value="Helix hairpin bin"/>
    <property type="match status" value="1"/>
</dbReference>
<dbReference type="InterPro" id="IPR029012">
    <property type="entry name" value="Helix_hairpin_bin_sf"/>
</dbReference>
<dbReference type="GeneID" id="36517472"/>
<dbReference type="RefSeq" id="XP_024666049.1">
    <property type="nucleotide sequence ID" value="XM_024810281.1"/>
</dbReference>
<feature type="chain" id="PRO_5015462824" evidence="9">
    <location>
        <begin position="19"/>
        <end position="174"/>
    </location>
</feature>
<accession>A0A2T0FM91</accession>
<keyword evidence="9" id="KW-0732">Signal</keyword>
<dbReference type="PANTHER" id="PTHR42650">
    <property type="entry name" value="TAIL-ANCHORED PROTEIN INSERTION RECEPTOR WRB"/>
    <property type="match status" value="1"/>
</dbReference>
<proteinExistence type="inferred from homology"/>
<dbReference type="STRING" id="45607.A0A2T0FM91"/>
<dbReference type="Proteomes" id="UP000238350">
    <property type="component" value="Unassembled WGS sequence"/>
</dbReference>
<reference evidence="10 11" key="1">
    <citation type="submission" date="2017-04" db="EMBL/GenBank/DDBJ databases">
        <title>Genome sequencing of [Candida] sorbophila.</title>
        <authorList>
            <person name="Ahn J.O."/>
        </authorList>
    </citation>
    <scope>NUCLEOTIDE SEQUENCE [LARGE SCALE GENOMIC DNA]</scope>
    <source>
        <strain evidence="10 11">DS02</strain>
    </source>
</reference>
<feature type="signal peptide" evidence="9">
    <location>
        <begin position="1"/>
        <end position="18"/>
    </location>
</feature>
<evidence type="ECO:0000256" key="1">
    <source>
        <dbReference type="ARBA" id="ARBA00004477"/>
    </source>
</evidence>
<gene>
    <name evidence="10" type="ORF">B9G98_03724</name>
</gene>
<organism evidence="10 11">
    <name type="scientific">Wickerhamiella sorbophila</name>
    <dbReference type="NCBI Taxonomy" id="45607"/>
    <lineage>
        <taxon>Eukaryota</taxon>
        <taxon>Fungi</taxon>
        <taxon>Dikarya</taxon>
        <taxon>Ascomycota</taxon>
        <taxon>Saccharomycotina</taxon>
        <taxon>Dipodascomycetes</taxon>
        <taxon>Dipodascales</taxon>
        <taxon>Trichomonascaceae</taxon>
        <taxon>Wickerhamiella</taxon>
    </lineage>
</organism>
<dbReference type="GO" id="GO:0005789">
    <property type="term" value="C:endoplasmic reticulum membrane"/>
    <property type="evidence" value="ECO:0007669"/>
    <property type="project" value="UniProtKB-SubCell"/>
</dbReference>
<keyword evidence="4" id="KW-0812">Transmembrane</keyword>
<name>A0A2T0FM91_9ASCO</name>
<evidence type="ECO:0000256" key="4">
    <source>
        <dbReference type="ARBA" id="ARBA00022692"/>
    </source>
</evidence>
<sequence length="174" mass="20284">MSLLINLAFVALWFRLLSILTTTRVAEFLWQVLSKVSTDEKVLELRATRSRLVEVRQERTETSSKDEFAKWAKLDREYNKLKARMDLLNADVGRSRASLQNYVRTARWLLSSGLKLYLLWKYSSRPVVWLPRNVLPRFVEWVLSFPRAPMGSISASWWLTIVDHGLSAVTELIK</sequence>
<keyword evidence="7" id="KW-0175">Coiled coil</keyword>
<keyword evidence="11" id="KW-1185">Reference proteome</keyword>
<evidence type="ECO:0000256" key="6">
    <source>
        <dbReference type="ARBA" id="ARBA00022989"/>
    </source>
</evidence>
<evidence type="ECO:0000256" key="2">
    <source>
        <dbReference type="ARBA" id="ARBA00010799"/>
    </source>
</evidence>
<dbReference type="Pfam" id="PF04420">
    <property type="entry name" value="CHD5"/>
    <property type="match status" value="1"/>
</dbReference>
<protein>
    <submittedName>
        <fullName evidence="10">Golgi to ER traffic protein 1</fullName>
    </submittedName>
</protein>
<dbReference type="OrthoDB" id="69461at2759"/>
<dbReference type="GO" id="GO:0043529">
    <property type="term" value="C:GET complex"/>
    <property type="evidence" value="ECO:0007669"/>
    <property type="project" value="TreeGrafter"/>
</dbReference>
<dbReference type="InterPro" id="IPR028945">
    <property type="entry name" value="Get1"/>
</dbReference>
<dbReference type="GO" id="GO:0043495">
    <property type="term" value="F:protein-membrane adaptor activity"/>
    <property type="evidence" value="ECO:0007669"/>
    <property type="project" value="TreeGrafter"/>
</dbReference>
<comment type="subcellular location">
    <subcellularLocation>
        <location evidence="1">Endoplasmic reticulum membrane</location>
        <topology evidence="1">Multi-pass membrane protein</topology>
    </subcellularLocation>
</comment>
<evidence type="ECO:0000313" key="11">
    <source>
        <dbReference type="Proteomes" id="UP000238350"/>
    </source>
</evidence>
<evidence type="ECO:0000256" key="8">
    <source>
        <dbReference type="ARBA" id="ARBA00023136"/>
    </source>
</evidence>
<evidence type="ECO:0000256" key="3">
    <source>
        <dbReference type="ARBA" id="ARBA00022448"/>
    </source>
</evidence>
<dbReference type="PANTHER" id="PTHR42650:SF1">
    <property type="entry name" value="GUIDED ENTRY OF TAIL-ANCHORED PROTEINS FACTOR 1"/>
    <property type="match status" value="1"/>
</dbReference>
<keyword evidence="5" id="KW-0256">Endoplasmic reticulum</keyword>
<dbReference type="AlphaFoldDB" id="A0A2T0FM91"/>
<evidence type="ECO:0000256" key="5">
    <source>
        <dbReference type="ARBA" id="ARBA00022824"/>
    </source>
</evidence>
<comment type="similarity">
    <text evidence="2">Belongs to the WRB/GET1 family.</text>
</comment>